<name>A0A930DWU4_9FIRM</name>
<accession>A0A930DWU4</accession>
<organism evidence="3 4">
    <name type="scientific">Oribacterium sinus</name>
    <dbReference type="NCBI Taxonomy" id="237576"/>
    <lineage>
        <taxon>Bacteria</taxon>
        <taxon>Bacillati</taxon>
        <taxon>Bacillota</taxon>
        <taxon>Clostridia</taxon>
        <taxon>Lachnospirales</taxon>
        <taxon>Lachnospiraceae</taxon>
        <taxon>Oribacterium</taxon>
    </lineage>
</organism>
<keyword evidence="2" id="KW-0472">Membrane</keyword>
<keyword evidence="2" id="KW-0812">Transmembrane</keyword>
<feature type="transmembrane region" description="Helical" evidence="2">
    <location>
        <begin position="50"/>
        <end position="74"/>
    </location>
</feature>
<proteinExistence type="predicted"/>
<feature type="non-terminal residue" evidence="3">
    <location>
        <position position="161"/>
    </location>
</feature>
<sequence length="161" mass="18663">MGKNLDTLDDVKKMLSKKSREKINLKKRNQRQRKLHKIQKKRRDFHEQSFFLIPIIVLVLIVLIKILEALGFGASPYQEKAKPKASTSTIVSSSDVEEDTDQTLAEYNDDVLVKFFQEYFQAKLAADVDTLYRLSGVENQSKEQRERLQKQLKTQAGYIEA</sequence>
<comment type="caution">
    <text evidence="3">The sequence shown here is derived from an EMBL/GenBank/DDBJ whole genome shotgun (WGS) entry which is preliminary data.</text>
</comment>
<feature type="region of interest" description="Disordered" evidence="1">
    <location>
        <begin position="78"/>
        <end position="101"/>
    </location>
</feature>
<dbReference type="AlphaFoldDB" id="A0A930DWU4"/>
<gene>
    <name evidence="3" type="ORF">HXM91_05335</name>
</gene>
<protein>
    <submittedName>
        <fullName evidence="3">Uncharacterized protein</fullName>
    </submittedName>
</protein>
<evidence type="ECO:0000256" key="1">
    <source>
        <dbReference type="SAM" id="MobiDB-lite"/>
    </source>
</evidence>
<keyword evidence="2" id="KW-1133">Transmembrane helix</keyword>
<dbReference type="EMBL" id="JABZRB010000129">
    <property type="protein sequence ID" value="MBF1305261.1"/>
    <property type="molecule type" value="Genomic_DNA"/>
</dbReference>
<evidence type="ECO:0000313" key="3">
    <source>
        <dbReference type="EMBL" id="MBF1305261.1"/>
    </source>
</evidence>
<dbReference type="Proteomes" id="UP000780721">
    <property type="component" value="Unassembled WGS sequence"/>
</dbReference>
<reference evidence="3" key="1">
    <citation type="submission" date="2020-04" db="EMBL/GenBank/DDBJ databases">
        <title>Deep metagenomics examines the oral microbiome during advanced dental caries in children, revealing novel taxa and co-occurrences with host molecules.</title>
        <authorList>
            <person name="Baker J.L."/>
            <person name="Morton J.T."/>
            <person name="Dinis M."/>
            <person name="Alvarez R."/>
            <person name="Tran N.C."/>
            <person name="Knight R."/>
            <person name="Edlund A."/>
        </authorList>
    </citation>
    <scope>NUCLEOTIDE SEQUENCE</scope>
    <source>
        <strain evidence="3">JCVI_48_bin.5</strain>
    </source>
</reference>
<evidence type="ECO:0000256" key="2">
    <source>
        <dbReference type="SAM" id="Phobius"/>
    </source>
</evidence>
<evidence type="ECO:0000313" key="4">
    <source>
        <dbReference type="Proteomes" id="UP000780721"/>
    </source>
</evidence>
<feature type="compositionally biased region" description="Polar residues" evidence="1">
    <location>
        <begin position="85"/>
        <end position="94"/>
    </location>
</feature>